<dbReference type="Proteomes" id="UP000266721">
    <property type="component" value="Unassembled WGS sequence"/>
</dbReference>
<accession>A0A409V6F7</accession>
<protein>
    <submittedName>
        <fullName evidence="1">Uncharacterized protein</fullName>
    </submittedName>
</protein>
<sequence>MKVFIEKYELKSSRIKNLYPDNTLEIAHTTRSYDTVVKHIKYILENRDWRDQHLHQKVKEMIGHGRVIYDYVLEKYVLQSKISTKKTPVQQYGHEDNYDDTDYYDEFEPVVAEPKTKEYYNSKYKQAGKRRGK</sequence>
<proteinExistence type="predicted"/>
<reference evidence="1 2" key="1">
    <citation type="journal article" date="2016" name="PLoS ONE">
        <title>A First Insight into the Genome of the Filter-Feeder Mussel Mytilus galloprovincialis.</title>
        <authorList>
            <person name="Murgarella M."/>
            <person name="Puiu D."/>
            <person name="Novoa B."/>
            <person name="Figueras A."/>
            <person name="Posada D."/>
            <person name="Canchaya C."/>
        </authorList>
    </citation>
    <scope>NUCLEOTIDE SEQUENCE [LARGE SCALE GENOMIC DNA]</scope>
    <source>
        <tissue evidence="1">Muscle</tissue>
    </source>
</reference>
<keyword evidence="2" id="KW-1185">Reference proteome</keyword>
<feature type="non-terminal residue" evidence="1">
    <location>
        <position position="1"/>
    </location>
</feature>
<evidence type="ECO:0000313" key="1">
    <source>
        <dbReference type="EMBL" id="OPL20183.1"/>
    </source>
</evidence>
<evidence type="ECO:0000313" key="2">
    <source>
        <dbReference type="Proteomes" id="UP000266721"/>
    </source>
</evidence>
<name>A0A409V6F7_MYTGA</name>
<dbReference type="AlphaFoldDB" id="A0A409V6F7"/>
<organism evidence="1 2">
    <name type="scientific">Mytilus galloprovincialis</name>
    <name type="common">Mediterranean mussel</name>
    <dbReference type="NCBI Taxonomy" id="29158"/>
    <lineage>
        <taxon>Eukaryota</taxon>
        <taxon>Metazoa</taxon>
        <taxon>Spiralia</taxon>
        <taxon>Lophotrochozoa</taxon>
        <taxon>Mollusca</taxon>
        <taxon>Bivalvia</taxon>
        <taxon>Autobranchia</taxon>
        <taxon>Pteriomorphia</taxon>
        <taxon>Mytilida</taxon>
        <taxon>Mytiloidea</taxon>
        <taxon>Mytilidae</taxon>
        <taxon>Mytilinae</taxon>
        <taxon>Mytilus</taxon>
    </lineage>
</organism>
<dbReference type="EMBL" id="KV618537">
    <property type="protein sequence ID" value="OPL20183.1"/>
    <property type="molecule type" value="Genomic_DNA"/>
</dbReference>
<gene>
    <name evidence="1" type="ORF">AM593_06778</name>
</gene>